<dbReference type="InterPro" id="IPR013325">
    <property type="entry name" value="RNA_pol_sigma_r2"/>
</dbReference>
<evidence type="ECO:0000313" key="2">
    <source>
        <dbReference type="Proteomes" id="UP000019265"/>
    </source>
</evidence>
<dbReference type="AlphaFoldDB" id="W6A978"/>
<dbReference type="OrthoDB" id="398571at2"/>
<dbReference type="SUPFAM" id="SSF88946">
    <property type="entry name" value="Sigma2 domain of RNA polymerase sigma factors"/>
    <property type="match status" value="1"/>
</dbReference>
<dbReference type="NCBIfam" id="TIGR02937">
    <property type="entry name" value="sigma70-ECF"/>
    <property type="match status" value="1"/>
</dbReference>
<evidence type="ECO:0000313" key="1">
    <source>
        <dbReference type="EMBL" id="AHI53445.1"/>
    </source>
</evidence>
<organism evidence="1 2">
    <name type="scientific">Spiroplasma sabaudiense Ar-1343</name>
    <dbReference type="NCBI Taxonomy" id="1276257"/>
    <lineage>
        <taxon>Bacteria</taxon>
        <taxon>Bacillati</taxon>
        <taxon>Mycoplasmatota</taxon>
        <taxon>Mollicutes</taxon>
        <taxon>Entomoplasmatales</taxon>
        <taxon>Spiroplasmataceae</taxon>
        <taxon>Spiroplasma</taxon>
    </lineage>
</organism>
<dbReference type="STRING" id="1276257.SSABA_v1c00330"/>
<dbReference type="GO" id="GO:0003700">
    <property type="term" value="F:DNA-binding transcription factor activity"/>
    <property type="evidence" value="ECO:0007669"/>
    <property type="project" value="InterPro"/>
</dbReference>
<name>W6A978_9MOLU</name>
<protein>
    <recommendedName>
        <fullName evidence="3">RNA polymerase sigma-70 region 2 domain-containing protein</fullName>
    </recommendedName>
</protein>
<accession>W6A978</accession>
<dbReference type="HOGENOM" id="CLU_1214197_0_0_14"/>
<dbReference type="Proteomes" id="UP000019265">
    <property type="component" value="Chromosome"/>
</dbReference>
<reference evidence="1 2" key="1">
    <citation type="journal article" date="2014" name="Genome Biol. Evol.">
        <title>Molecular evolution of the substrate utilization strategies and putative virulence factors in mosquito-associated Spiroplasma species.</title>
        <authorList>
            <person name="Chang T.H."/>
            <person name="Lo W.S."/>
            <person name="Ku C."/>
            <person name="Chen L.L."/>
            <person name="Kuo C.H."/>
        </authorList>
    </citation>
    <scope>NUCLEOTIDE SEQUENCE [LARGE SCALE GENOMIC DNA]</scope>
    <source>
        <strain evidence="1">Ar-1343</strain>
    </source>
</reference>
<dbReference type="PATRIC" id="fig|1276257.3.peg.33"/>
<evidence type="ECO:0008006" key="3">
    <source>
        <dbReference type="Google" id="ProtNLM"/>
    </source>
</evidence>
<gene>
    <name evidence="1" type="ORF">SSABA_v1c00330</name>
</gene>
<sequence length="228" mass="27034">MVNEELINKLIKDHDVIKELISALKIQRDLIVNEQLFIIDLQIQEEETNLEIIKEKIFKELKIQAKMFSRKALLKFRNIPLEIDDLVTESWLALCEALRKFDSKISKRGFIKYYLEMVYWRSMDYIRKFLTNRHKTINLALTKPIKTWDSDNDFALVDMSADDPWKFREVVNCIQEYIDAANEQDRKTLKGFLEGDSIENMADEMVCSPRTMKRRLKTVLHNLKSKLA</sequence>
<proteinExistence type="predicted"/>
<keyword evidence="2" id="KW-1185">Reference proteome</keyword>
<dbReference type="RefSeq" id="WP_025250586.1">
    <property type="nucleotide sequence ID" value="NZ_CP006934.1"/>
</dbReference>
<dbReference type="GO" id="GO:0006352">
    <property type="term" value="P:DNA-templated transcription initiation"/>
    <property type="evidence" value="ECO:0007669"/>
    <property type="project" value="InterPro"/>
</dbReference>
<dbReference type="KEGG" id="ssab:SSABA_v1c00330"/>
<dbReference type="EMBL" id="CP006934">
    <property type="protein sequence ID" value="AHI53445.1"/>
    <property type="molecule type" value="Genomic_DNA"/>
</dbReference>
<dbReference type="InterPro" id="IPR014284">
    <property type="entry name" value="RNA_pol_sigma-70_dom"/>
</dbReference>